<gene>
    <name evidence="1" type="ORF">RPERSI_LOCUS31417</name>
</gene>
<name>A0ACA9SJ22_9GLOM</name>
<evidence type="ECO:0000313" key="1">
    <source>
        <dbReference type="EMBL" id="CAG8840397.1"/>
    </source>
</evidence>
<organism evidence="1 2">
    <name type="scientific">Racocetra persica</name>
    <dbReference type="NCBI Taxonomy" id="160502"/>
    <lineage>
        <taxon>Eukaryota</taxon>
        <taxon>Fungi</taxon>
        <taxon>Fungi incertae sedis</taxon>
        <taxon>Mucoromycota</taxon>
        <taxon>Glomeromycotina</taxon>
        <taxon>Glomeromycetes</taxon>
        <taxon>Diversisporales</taxon>
        <taxon>Gigasporaceae</taxon>
        <taxon>Racocetra</taxon>
    </lineage>
</organism>
<protein>
    <submittedName>
        <fullName evidence="1">29802_t:CDS:1</fullName>
    </submittedName>
</protein>
<comment type="caution">
    <text evidence="1">The sequence shown here is derived from an EMBL/GenBank/DDBJ whole genome shotgun (WGS) entry which is preliminary data.</text>
</comment>
<keyword evidence="2" id="KW-1185">Reference proteome</keyword>
<dbReference type="EMBL" id="CAJVQC010126607">
    <property type="protein sequence ID" value="CAG8840397.1"/>
    <property type="molecule type" value="Genomic_DNA"/>
</dbReference>
<evidence type="ECO:0000313" key="2">
    <source>
        <dbReference type="Proteomes" id="UP000789920"/>
    </source>
</evidence>
<reference evidence="1" key="1">
    <citation type="submission" date="2021-06" db="EMBL/GenBank/DDBJ databases">
        <authorList>
            <person name="Kallberg Y."/>
            <person name="Tangrot J."/>
            <person name="Rosling A."/>
        </authorList>
    </citation>
    <scope>NUCLEOTIDE SEQUENCE</scope>
    <source>
        <strain evidence="1">MA461A</strain>
    </source>
</reference>
<sequence length="69" mass="7786">MTDASKWLDENIPEDQRAQATCLHIYGACQNGHNSYTYNCGHCQNPPASKCPYKFIYAILDGELNLNSF</sequence>
<feature type="non-terminal residue" evidence="1">
    <location>
        <position position="69"/>
    </location>
</feature>
<accession>A0ACA9SJ22</accession>
<proteinExistence type="predicted"/>
<dbReference type="Proteomes" id="UP000789920">
    <property type="component" value="Unassembled WGS sequence"/>
</dbReference>